<dbReference type="InterPro" id="IPR037069">
    <property type="entry name" value="AcylCoA_DH/ox_N_sf"/>
</dbReference>
<dbReference type="InterPro" id="IPR009075">
    <property type="entry name" value="AcylCo_DH/oxidase_C"/>
</dbReference>
<dbReference type="Proteomes" id="UP001501598">
    <property type="component" value="Unassembled WGS sequence"/>
</dbReference>
<organism evidence="8 9">
    <name type="scientific">Pseudonocardia xishanensis</name>
    <dbReference type="NCBI Taxonomy" id="630995"/>
    <lineage>
        <taxon>Bacteria</taxon>
        <taxon>Bacillati</taxon>
        <taxon>Actinomycetota</taxon>
        <taxon>Actinomycetes</taxon>
        <taxon>Pseudonocardiales</taxon>
        <taxon>Pseudonocardiaceae</taxon>
        <taxon>Pseudonocardia</taxon>
    </lineage>
</organism>
<dbReference type="Gene3D" id="1.20.140.10">
    <property type="entry name" value="Butyryl-CoA Dehydrogenase, subunit A, domain 3"/>
    <property type="match status" value="1"/>
</dbReference>
<evidence type="ECO:0000256" key="4">
    <source>
        <dbReference type="ARBA" id="ARBA00022827"/>
    </source>
</evidence>
<keyword evidence="4" id="KW-0274">FAD</keyword>
<dbReference type="RefSeq" id="WP_345419219.1">
    <property type="nucleotide sequence ID" value="NZ_BAABGT010000040.1"/>
</dbReference>
<comment type="caution">
    <text evidence="8">The sequence shown here is derived from an EMBL/GenBank/DDBJ whole genome shotgun (WGS) entry which is preliminary data.</text>
</comment>
<feature type="domain" description="Acyl-CoA dehydrogenase/oxidase C-terminal" evidence="6">
    <location>
        <begin position="161"/>
        <end position="275"/>
    </location>
</feature>
<proteinExistence type="inferred from homology"/>
<dbReference type="Pfam" id="PF00441">
    <property type="entry name" value="Acyl-CoA_dh_1"/>
    <property type="match status" value="1"/>
</dbReference>
<comment type="similarity">
    <text evidence="2">Belongs to the acyl-CoA dehydrogenase family.</text>
</comment>
<accession>A0ABP8RUR9</accession>
<evidence type="ECO:0000259" key="6">
    <source>
        <dbReference type="Pfam" id="PF00441"/>
    </source>
</evidence>
<protein>
    <recommendedName>
        <fullName evidence="10">Acyl-CoA dehydrogenase</fullName>
    </recommendedName>
</protein>
<evidence type="ECO:0000313" key="8">
    <source>
        <dbReference type="EMBL" id="GAA4548564.1"/>
    </source>
</evidence>
<comment type="cofactor">
    <cofactor evidence="1">
        <name>FAD</name>
        <dbReference type="ChEBI" id="CHEBI:57692"/>
    </cofactor>
</comment>
<dbReference type="InterPro" id="IPR013786">
    <property type="entry name" value="AcylCoA_DH/ox_N"/>
</dbReference>
<evidence type="ECO:0000256" key="1">
    <source>
        <dbReference type="ARBA" id="ARBA00001974"/>
    </source>
</evidence>
<reference evidence="9" key="1">
    <citation type="journal article" date="2019" name="Int. J. Syst. Evol. Microbiol.">
        <title>The Global Catalogue of Microorganisms (GCM) 10K type strain sequencing project: providing services to taxonomists for standard genome sequencing and annotation.</title>
        <authorList>
            <consortium name="The Broad Institute Genomics Platform"/>
            <consortium name="The Broad Institute Genome Sequencing Center for Infectious Disease"/>
            <person name="Wu L."/>
            <person name="Ma J."/>
        </authorList>
    </citation>
    <scope>NUCLEOTIDE SEQUENCE [LARGE SCALE GENOMIC DNA]</scope>
    <source>
        <strain evidence="9">JCM 17906</strain>
    </source>
</reference>
<gene>
    <name evidence="8" type="ORF">GCM10023175_35140</name>
</gene>
<evidence type="ECO:0008006" key="10">
    <source>
        <dbReference type="Google" id="ProtNLM"/>
    </source>
</evidence>
<dbReference type="InterPro" id="IPR036250">
    <property type="entry name" value="AcylCo_DH-like_C"/>
</dbReference>
<evidence type="ECO:0000256" key="2">
    <source>
        <dbReference type="ARBA" id="ARBA00009347"/>
    </source>
</evidence>
<evidence type="ECO:0000256" key="3">
    <source>
        <dbReference type="ARBA" id="ARBA00022630"/>
    </source>
</evidence>
<feature type="domain" description="Acyl-CoA dehydrogenase/oxidase N-terminal" evidence="7">
    <location>
        <begin position="15"/>
        <end position="68"/>
    </location>
</feature>
<dbReference type="Pfam" id="PF02771">
    <property type="entry name" value="Acyl-CoA_dh_N"/>
    <property type="match status" value="1"/>
</dbReference>
<dbReference type="EMBL" id="BAABGT010000040">
    <property type="protein sequence ID" value="GAA4548564.1"/>
    <property type="molecule type" value="Genomic_DNA"/>
</dbReference>
<evidence type="ECO:0000259" key="7">
    <source>
        <dbReference type="Pfam" id="PF02771"/>
    </source>
</evidence>
<keyword evidence="5" id="KW-0560">Oxidoreductase</keyword>
<dbReference type="InterPro" id="IPR009100">
    <property type="entry name" value="AcylCoA_DH/oxidase_NM_dom_sf"/>
</dbReference>
<keyword evidence="9" id="KW-1185">Reference proteome</keyword>
<dbReference type="SUPFAM" id="SSF56645">
    <property type="entry name" value="Acyl-CoA dehydrogenase NM domain-like"/>
    <property type="match status" value="1"/>
</dbReference>
<dbReference type="SUPFAM" id="SSF47203">
    <property type="entry name" value="Acyl-CoA dehydrogenase C-terminal domain-like"/>
    <property type="match status" value="1"/>
</dbReference>
<keyword evidence="3" id="KW-0285">Flavoprotein</keyword>
<dbReference type="PANTHER" id="PTHR43884:SF20">
    <property type="entry name" value="ACYL-COA DEHYDROGENASE FADE28"/>
    <property type="match status" value="1"/>
</dbReference>
<evidence type="ECO:0000256" key="5">
    <source>
        <dbReference type="ARBA" id="ARBA00023002"/>
    </source>
</evidence>
<dbReference type="PANTHER" id="PTHR43884">
    <property type="entry name" value="ACYL-COA DEHYDROGENASE"/>
    <property type="match status" value="1"/>
</dbReference>
<name>A0ABP8RUR9_9PSEU</name>
<evidence type="ECO:0000313" key="9">
    <source>
        <dbReference type="Proteomes" id="UP001501598"/>
    </source>
</evidence>
<dbReference type="Gene3D" id="1.10.540.10">
    <property type="entry name" value="Acyl-CoA dehydrogenase/oxidase, N-terminal domain"/>
    <property type="match status" value="1"/>
</dbReference>
<sequence>MNSDLLRLVDEVVEDHAAESPGSLWDTFVELGLTRIGVPEEVGGSGGGPSDLHTIVRRLAHHGVEVPLVEAAVAAWALPEEQDDLDPMLAHCRPPGDVLVVVSPGARVGSRVLLVEAGTGVLARVVRTQPGPPPTADLEIDEAPVVDAERVRPVETRLLAANAARLVGAATGAYELTRDYVRVREQFGKPLVALPAVAAHLARMRTALEVAGAGLDRAELQLDAGQDAWAAAAGAAIGARRAADLVVSTSHQLHGAMGMTEEYPLARRTSLARLHRGAVPTDSATRLGAAALAGGEEEVWTTLTGHVAAAAGERT</sequence>